<keyword evidence="2" id="KW-0812">Transmembrane</keyword>
<evidence type="ECO:0000313" key="4">
    <source>
        <dbReference type="EnsemblProtists" id="EKX51221"/>
    </source>
</evidence>
<feature type="non-terminal residue" evidence="3">
    <location>
        <position position="245"/>
    </location>
</feature>
<feature type="region of interest" description="Disordered" evidence="1">
    <location>
        <begin position="98"/>
        <end position="183"/>
    </location>
</feature>
<dbReference type="RefSeq" id="XP_005838201.1">
    <property type="nucleotide sequence ID" value="XM_005838144.1"/>
</dbReference>
<feature type="compositionally biased region" description="Basic and acidic residues" evidence="1">
    <location>
        <begin position="147"/>
        <end position="157"/>
    </location>
</feature>
<feature type="region of interest" description="Disordered" evidence="1">
    <location>
        <begin position="61"/>
        <end position="86"/>
    </location>
</feature>
<feature type="region of interest" description="Disordered" evidence="1">
    <location>
        <begin position="217"/>
        <end position="245"/>
    </location>
</feature>
<dbReference type="KEGG" id="gtt:GUITHDRAFT_161649"/>
<evidence type="ECO:0000313" key="5">
    <source>
        <dbReference type="Proteomes" id="UP000011087"/>
    </source>
</evidence>
<reference evidence="3 5" key="1">
    <citation type="journal article" date="2012" name="Nature">
        <title>Algal genomes reveal evolutionary mosaicism and the fate of nucleomorphs.</title>
        <authorList>
            <consortium name="DOE Joint Genome Institute"/>
            <person name="Curtis B.A."/>
            <person name="Tanifuji G."/>
            <person name="Burki F."/>
            <person name="Gruber A."/>
            <person name="Irimia M."/>
            <person name="Maruyama S."/>
            <person name="Arias M.C."/>
            <person name="Ball S.G."/>
            <person name="Gile G.H."/>
            <person name="Hirakawa Y."/>
            <person name="Hopkins J.F."/>
            <person name="Kuo A."/>
            <person name="Rensing S.A."/>
            <person name="Schmutz J."/>
            <person name="Symeonidi A."/>
            <person name="Elias M."/>
            <person name="Eveleigh R.J."/>
            <person name="Herman E.K."/>
            <person name="Klute M.J."/>
            <person name="Nakayama T."/>
            <person name="Obornik M."/>
            <person name="Reyes-Prieto A."/>
            <person name="Armbrust E.V."/>
            <person name="Aves S.J."/>
            <person name="Beiko R.G."/>
            <person name="Coutinho P."/>
            <person name="Dacks J.B."/>
            <person name="Durnford D.G."/>
            <person name="Fast N.M."/>
            <person name="Green B.R."/>
            <person name="Grisdale C.J."/>
            <person name="Hempel F."/>
            <person name="Henrissat B."/>
            <person name="Hoppner M.P."/>
            <person name="Ishida K."/>
            <person name="Kim E."/>
            <person name="Koreny L."/>
            <person name="Kroth P.G."/>
            <person name="Liu Y."/>
            <person name="Malik S.B."/>
            <person name="Maier U.G."/>
            <person name="McRose D."/>
            <person name="Mock T."/>
            <person name="Neilson J.A."/>
            <person name="Onodera N.T."/>
            <person name="Poole A.M."/>
            <person name="Pritham E.J."/>
            <person name="Richards T.A."/>
            <person name="Rocap G."/>
            <person name="Roy S.W."/>
            <person name="Sarai C."/>
            <person name="Schaack S."/>
            <person name="Shirato S."/>
            <person name="Slamovits C.H."/>
            <person name="Spencer D.F."/>
            <person name="Suzuki S."/>
            <person name="Worden A.Z."/>
            <person name="Zauner S."/>
            <person name="Barry K."/>
            <person name="Bell C."/>
            <person name="Bharti A.K."/>
            <person name="Crow J.A."/>
            <person name="Grimwood J."/>
            <person name="Kramer R."/>
            <person name="Lindquist E."/>
            <person name="Lucas S."/>
            <person name="Salamov A."/>
            <person name="McFadden G.I."/>
            <person name="Lane C.E."/>
            <person name="Keeling P.J."/>
            <person name="Gray M.W."/>
            <person name="Grigoriev I.V."/>
            <person name="Archibald J.M."/>
        </authorList>
    </citation>
    <scope>NUCLEOTIDE SEQUENCE</scope>
    <source>
        <strain evidence="3 5">CCMP2712</strain>
    </source>
</reference>
<dbReference type="PaxDb" id="55529-EKX51221"/>
<gene>
    <name evidence="3" type="ORF">GUITHDRAFT_161649</name>
</gene>
<proteinExistence type="predicted"/>
<sequence>MVIGWLRGVGCEGTLSTCAMASAIGLSPSRKRGAEALGKDATDAEKRKRFLSKLEALENRSLEVPTKPSPCATEAQVPQSSASASATVTAHLDLEMPAKSNGQTQDCRKGNHAGSTKVDKLPGSAKVSGKVHSRPDVPIALNSSLDRSLERGRRQEARGSTGSSGNELRENLLSPDPSDPRGSRQGRAILIALISLILGICALALFLIQPNTSNANVLSSKSEAGNSPGTAGLVAVDTKQCKDSV</sequence>
<feature type="transmembrane region" description="Helical" evidence="2">
    <location>
        <begin position="188"/>
        <end position="208"/>
    </location>
</feature>
<dbReference type="EnsemblProtists" id="EKX51221">
    <property type="protein sequence ID" value="EKX51221"/>
    <property type="gene ID" value="GUITHDRAFT_161649"/>
</dbReference>
<dbReference type="EMBL" id="JH992976">
    <property type="protein sequence ID" value="EKX51221.1"/>
    <property type="molecule type" value="Genomic_DNA"/>
</dbReference>
<name>L1JRM9_GUITC</name>
<dbReference type="GeneID" id="17307788"/>
<accession>L1JRM9</accession>
<dbReference type="HOGENOM" id="CLU_1135984_0_0_1"/>
<reference evidence="4" key="3">
    <citation type="submission" date="2015-06" db="UniProtKB">
        <authorList>
            <consortium name="EnsemblProtists"/>
        </authorList>
    </citation>
    <scope>IDENTIFICATION</scope>
</reference>
<keyword evidence="5" id="KW-1185">Reference proteome</keyword>
<dbReference type="AlphaFoldDB" id="L1JRM9"/>
<evidence type="ECO:0000313" key="3">
    <source>
        <dbReference type="EMBL" id="EKX51221.1"/>
    </source>
</evidence>
<dbReference type="Proteomes" id="UP000011087">
    <property type="component" value="Unassembled WGS sequence"/>
</dbReference>
<feature type="compositionally biased region" description="Polar residues" evidence="1">
    <location>
        <begin position="217"/>
        <end position="229"/>
    </location>
</feature>
<organism evidence="3">
    <name type="scientific">Guillardia theta (strain CCMP2712)</name>
    <name type="common">Cryptophyte</name>
    <dbReference type="NCBI Taxonomy" id="905079"/>
    <lineage>
        <taxon>Eukaryota</taxon>
        <taxon>Cryptophyceae</taxon>
        <taxon>Pyrenomonadales</taxon>
        <taxon>Geminigeraceae</taxon>
        <taxon>Guillardia</taxon>
    </lineage>
</organism>
<reference evidence="5" key="2">
    <citation type="submission" date="2012-11" db="EMBL/GenBank/DDBJ databases">
        <authorList>
            <person name="Kuo A."/>
            <person name="Curtis B.A."/>
            <person name="Tanifuji G."/>
            <person name="Burki F."/>
            <person name="Gruber A."/>
            <person name="Irimia M."/>
            <person name="Maruyama S."/>
            <person name="Arias M.C."/>
            <person name="Ball S.G."/>
            <person name="Gile G.H."/>
            <person name="Hirakawa Y."/>
            <person name="Hopkins J.F."/>
            <person name="Rensing S.A."/>
            <person name="Schmutz J."/>
            <person name="Symeonidi A."/>
            <person name="Elias M."/>
            <person name="Eveleigh R.J."/>
            <person name="Herman E.K."/>
            <person name="Klute M.J."/>
            <person name="Nakayama T."/>
            <person name="Obornik M."/>
            <person name="Reyes-Prieto A."/>
            <person name="Armbrust E.V."/>
            <person name="Aves S.J."/>
            <person name="Beiko R.G."/>
            <person name="Coutinho P."/>
            <person name="Dacks J.B."/>
            <person name="Durnford D.G."/>
            <person name="Fast N.M."/>
            <person name="Green B.R."/>
            <person name="Grisdale C."/>
            <person name="Hempe F."/>
            <person name="Henrissat B."/>
            <person name="Hoppner M.P."/>
            <person name="Ishida K.-I."/>
            <person name="Kim E."/>
            <person name="Koreny L."/>
            <person name="Kroth P.G."/>
            <person name="Liu Y."/>
            <person name="Malik S.-B."/>
            <person name="Maier U.G."/>
            <person name="McRose D."/>
            <person name="Mock T."/>
            <person name="Neilson J.A."/>
            <person name="Onodera N.T."/>
            <person name="Poole A.M."/>
            <person name="Pritham E.J."/>
            <person name="Richards T.A."/>
            <person name="Rocap G."/>
            <person name="Roy S.W."/>
            <person name="Sarai C."/>
            <person name="Schaack S."/>
            <person name="Shirato S."/>
            <person name="Slamovits C.H."/>
            <person name="Spencer D.F."/>
            <person name="Suzuki S."/>
            <person name="Worden A.Z."/>
            <person name="Zauner S."/>
            <person name="Barry K."/>
            <person name="Bell C."/>
            <person name="Bharti A.K."/>
            <person name="Crow J.A."/>
            <person name="Grimwood J."/>
            <person name="Kramer R."/>
            <person name="Lindquist E."/>
            <person name="Lucas S."/>
            <person name="Salamov A."/>
            <person name="McFadden G.I."/>
            <person name="Lane C.E."/>
            <person name="Keeling P.J."/>
            <person name="Gray M.W."/>
            <person name="Grigoriev I.V."/>
            <person name="Archibald J.M."/>
        </authorList>
    </citation>
    <scope>NUCLEOTIDE SEQUENCE</scope>
    <source>
        <strain evidence="5">CCMP2712</strain>
    </source>
</reference>
<keyword evidence="2" id="KW-0472">Membrane</keyword>
<keyword evidence="2" id="KW-1133">Transmembrane helix</keyword>
<feature type="compositionally biased region" description="Low complexity" evidence="1">
    <location>
        <begin position="75"/>
        <end position="86"/>
    </location>
</feature>
<evidence type="ECO:0000256" key="2">
    <source>
        <dbReference type="SAM" id="Phobius"/>
    </source>
</evidence>
<evidence type="ECO:0000256" key="1">
    <source>
        <dbReference type="SAM" id="MobiDB-lite"/>
    </source>
</evidence>
<protein>
    <submittedName>
        <fullName evidence="3 4">Uncharacterized protein</fullName>
    </submittedName>
</protein>